<dbReference type="EMBL" id="PZJJ01000046">
    <property type="protein sequence ID" value="PTL37522.1"/>
    <property type="molecule type" value="Genomic_DNA"/>
</dbReference>
<organism evidence="2 3">
    <name type="scientific">Alkalicoccus saliphilus</name>
    <dbReference type="NCBI Taxonomy" id="200989"/>
    <lineage>
        <taxon>Bacteria</taxon>
        <taxon>Bacillati</taxon>
        <taxon>Bacillota</taxon>
        <taxon>Bacilli</taxon>
        <taxon>Bacillales</taxon>
        <taxon>Bacillaceae</taxon>
        <taxon>Alkalicoccus</taxon>
    </lineage>
</organism>
<evidence type="ECO:0000313" key="2">
    <source>
        <dbReference type="EMBL" id="PTL37522.1"/>
    </source>
</evidence>
<dbReference type="SUPFAM" id="SSF141530">
    <property type="entry name" value="PTSIIA/GutA-like"/>
    <property type="match status" value="1"/>
</dbReference>
<dbReference type="OrthoDB" id="5113885at2"/>
<keyword evidence="2" id="KW-0762">Sugar transport</keyword>
<accession>A0A2T4U289</accession>
<dbReference type="GO" id="GO:0008982">
    <property type="term" value="F:protein-N(PI)-phosphohistidine-sugar phosphotransferase activity"/>
    <property type="evidence" value="ECO:0007669"/>
    <property type="project" value="InterPro"/>
</dbReference>
<sequence length="120" mass="13470">MTKLYSTITELGGECDMMKEENMLILFHEDVPQELKEIAVVHNNKNLQNKVESGDYLVLNEEKFEILFVGSKANETLEEMGHATIQFNGQSTSDLPGTICVEAKTIPALEAAQEIKIIRE</sequence>
<dbReference type="PANTHER" id="PTHR40398">
    <property type="entry name" value="PTS SYSTEM GLUCITOL/SORBITOL-SPECIFIC EIIA COMPONENT"/>
    <property type="match status" value="1"/>
</dbReference>
<dbReference type="Pfam" id="PF03829">
    <property type="entry name" value="PTSIIA_gutA"/>
    <property type="match status" value="1"/>
</dbReference>
<keyword evidence="3" id="KW-1185">Reference proteome</keyword>
<gene>
    <name evidence="2" type="ORF">C6Y45_16055</name>
</gene>
<dbReference type="PANTHER" id="PTHR40398:SF1">
    <property type="entry name" value="PTS SYSTEM GLUCITOL_SORBITOL-SPECIFIC EIIA COMPONENT"/>
    <property type="match status" value="1"/>
</dbReference>
<comment type="caution">
    <text evidence="2">The sequence shown here is derived from an EMBL/GenBank/DDBJ whole genome shotgun (WGS) entry which is preliminary data.</text>
</comment>
<reference evidence="2 3" key="1">
    <citation type="submission" date="2018-03" db="EMBL/GenBank/DDBJ databases">
        <title>Alkalicoccus saliphilus sp. nov., isolated from a mineral pool.</title>
        <authorList>
            <person name="Zhao B."/>
        </authorList>
    </citation>
    <scope>NUCLEOTIDE SEQUENCE [LARGE SCALE GENOMIC DNA]</scope>
    <source>
        <strain evidence="2 3">6AG</strain>
    </source>
</reference>
<feature type="modified residue" description="Phosphohistidine; by HPr" evidence="1">
    <location>
        <position position="42"/>
    </location>
</feature>
<dbReference type="PROSITE" id="PS51097">
    <property type="entry name" value="PTS_EIIA_TYPE_5"/>
    <property type="match status" value="1"/>
</dbReference>
<dbReference type="GO" id="GO:0016301">
    <property type="term" value="F:kinase activity"/>
    <property type="evidence" value="ECO:0007669"/>
    <property type="project" value="TreeGrafter"/>
</dbReference>
<evidence type="ECO:0000313" key="3">
    <source>
        <dbReference type="Proteomes" id="UP000240509"/>
    </source>
</evidence>
<keyword evidence="2" id="KW-0813">Transport</keyword>
<dbReference type="Gene3D" id="2.40.33.40">
    <property type="entry name" value="Phosphotransferase system, glucitol/sorbitol-specific IIA component"/>
    <property type="match status" value="1"/>
</dbReference>
<evidence type="ECO:0000256" key="1">
    <source>
        <dbReference type="PROSITE-ProRule" id="PRU00420"/>
    </source>
</evidence>
<dbReference type="Proteomes" id="UP000240509">
    <property type="component" value="Unassembled WGS sequence"/>
</dbReference>
<dbReference type="InterPro" id="IPR036665">
    <property type="entry name" value="PTS_IIA_glucitol/sorbitol_sf"/>
</dbReference>
<name>A0A2T4U289_9BACI</name>
<dbReference type="GO" id="GO:0005737">
    <property type="term" value="C:cytoplasm"/>
    <property type="evidence" value="ECO:0007669"/>
    <property type="project" value="InterPro"/>
</dbReference>
<protein>
    <submittedName>
        <fullName evidence="2">PTS glucose transporter subunit IIABC</fullName>
    </submittedName>
</protein>
<dbReference type="GO" id="GO:0009401">
    <property type="term" value="P:phosphoenolpyruvate-dependent sugar phosphotransferase system"/>
    <property type="evidence" value="ECO:0007669"/>
    <property type="project" value="InterPro"/>
</dbReference>
<dbReference type="AlphaFoldDB" id="A0A2T4U289"/>
<dbReference type="InterPro" id="IPR004716">
    <property type="entry name" value="PTS_IIA_glucitol/sorbitol-sp"/>
</dbReference>
<proteinExistence type="predicted"/>